<sequence>MESRLLYSATDYLKSSIHWNKTANEEWIYFGVDKNIDSNLIHKIINEHFNEEDIFFVHERENSELLDSQKNKKIMTSIVEKKNFFLWNRKLTKVIEFSNIGVLRFGQLDKLEA</sequence>
<accession>A9E2M9</accession>
<dbReference type="AlphaFoldDB" id="A9E2M9"/>
<protein>
    <submittedName>
        <fullName evidence="1">Uncharacterized protein</fullName>
    </submittedName>
</protein>
<dbReference type="Proteomes" id="UP000002945">
    <property type="component" value="Unassembled WGS sequence"/>
</dbReference>
<evidence type="ECO:0000313" key="1">
    <source>
        <dbReference type="EMBL" id="EDP95409.1"/>
    </source>
</evidence>
<reference evidence="1 2" key="1">
    <citation type="journal article" date="2011" name="J. Bacteriol.">
        <title>Genome sequence of the algicidal bacterium Kordia algicida OT-1.</title>
        <authorList>
            <person name="Lee H.S."/>
            <person name="Kang S.G."/>
            <person name="Kwon K.K."/>
            <person name="Lee J.H."/>
            <person name="Kim S.J."/>
        </authorList>
    </citation>
    <scope>NUCLEOTIDE SEQUENCE [LARGE SCALE GENOMIC DNA]</scope>
    <source>
        <strain evidence="1 2">OT-1</strain>
    </source>
</reference>
<keyword evidence="2" id="KW-1185">Reference proteome</keyword>
<proteinExistence type="predicted"/>
<dbReference type="STRING" id="391587.KAOT1_10816"/>
<organism evidence="1 2">
    <name type="scientific">Kordia algicida OT-1</name>
    <dbReference type="NCBI Taxonomy" id="391587"/>
    <lineage>
        <taxon>Bacteria</taxon>
        <taxon>Pseudomonadati</taxon>
        <taxon>Bacteroidota</taxon>
        <taxon>Flavobacteriia</taxon>
        <taxon>Flavobacteriales</taxon>
        <taxon>Flavobacteriaceae</taxon>
        <taxon>Kordia</taxon>
    </lineage>
</organism>
<dbReference type="OrthoDB" id="705991at2"/>
<evidence type="ECO:0000313" key="2">
    <source>
        <dbReference type="Proteomes" id="UP000002945"/>
    </source>
</evidence>
<dbReference type="EMBL" id="ABIB01000008">
    <property type="protein sequence ID" value="EDP95409.1"/>
    <property type="molecule type" value="Genomic_DNA"/>
</dbReference>
<name>A9E2M9_9FLAO</name>
<dbReference type="RefSeq" id="WP_007094718.1">
    <property type="nucleotide sequence ID" value="NZ_CP142125.1"/>
</dbReference>
<comment type="caution">
    <text evidence="1">The sequence shown here is derived from an EMBL/GenBank/DDBJ whole genome shotgun (WGS) entry which is preliminary data.</text>
</comment>
<dbReference type="HOGENOM" id="CLU_2130183_0_0_10"/>
<gene>
    <name evidence="1" type="ORF">KAOT1_10816</name>
</gene>